<dbReference type="Gene3D" id="3.40.50.300">
    <property type="entry name" value="P-loop containing nucleotide triphosphate hydrolases"/>
    <property type="match status" value="1"/>
</dbReference>
<accession>I5B4T2</accession>
<evidence type="ECO:0000313" key="3">
    <source>
        <dbReference type="EMBL" id="EIM64495.1"/>
    </source>
</evidence>
<evidence type="ECO:0000313" key="4">
    <source>
        <dbReference type="Proteomes" id="UP000005778"/>
    </source>
</evidence>
<dbReference type="EMBL" id="CM001488">
    <property type="protein sequence ID" value="EIM64495.1"/>
    <property type="molecule type" value="Genomic_DNA"/>
</dbReference>
<gene>
    <name evidence="3" type="ORF">DespoDRAFT_02652</name>
</gene>
<feature type="compositionally biased region" description="Basic and acidic residues" evidence="2">
    <location>
        <begin position="805"/>
        <end position="822"/>
    </location>
</feature>
<feature type="region of interest" description="Disordered" evidence="2">
    <location>
        <begin position="802"/>
        <end position="822"/>
    </location>
</feature>
<proteinExistence type="predicted"/>
<dbReference type="OrthoDB" id="174137at2"/>
<protein>
    <submittedName>
        <fullName evidence="3">Uncharacterized protein</fullName>
    </submittedName>
</protein>
<dbReference type="Pfam" id="PF13555">
    <property type="entry name" value="AAA_29"/>
    <property type="match status" value="1"/>
</dbReference>
<dbReference type="Gene3D" id="3.40.1140.10">
    <property type="match status" value="1"/>
</dbReference>
<keyword evidence="4" id="KW-1185">Reference proteome</keyword>
<reference evidence="3 4" key="1">
    <citation type="submission" date="2011-09" db="EMBL/GenBank/DDBJ databases">
        <authorList>
            <consortium name="US DOE Joint Genome Institute (JGI-PGF)"/>
            <person name="Lucas S."/>
            <person name="Han J."/>
            <person name="Lapidus A."/>
            <person name="Cheng J.-F."/>
            <person name="Goodwin L."/>
            <person name="Pitluck S."/>
            <person name="Peters L."/>
            <person name="Land M.L."/>
            <person name="Hauser L."/>
            <person name="Orellana R."/>
            <person name="Lovley D."/>
            <person name="Woyke T.J."/>
        </authorList>
    </citation>
    <scope>NUCLEOTIDE SEQUENCE [LARGE SCALE GENOMIC DNA]</scope>
    <source>
        <strain evidence="3 4">2ac9</strain>
    </source>
</reference>
<evidence type="ECO:0000256" key="1">
    <source>
        <dbReference type="SAM" id="Coils"/>
    </source>
</evidence>
<dbReference type="AlphaFoldDB" id="I5B4T2"/>
<dbReference type="InterPro" id="IPR027417">
    <property type="entry name" value="P-loop_NTPase"/>
</dbReference>
<sequence>MHHGPDSDTGLLFQVKPRQTVEAPLFRAGQIRLAELSVFNWGAFNELHTVRIDPLGTLITGDNGSGKTTLIDGLMALLLPAGRTAFNVAAAQGDKTDRSLLSYMRGSYGSAHDGSGTRVKSMRETAVVSGLRALYRSDDGVMVTLAALFWTTQSTNALSDVKRMYVVCRRNMTLKEILDNFGQGGARTLKQWLKSDPDAICCDDNFSEYQSHYQKLLSMDNKNAPALLSRALGLKKIDDLTRLIRELVLEPSYVKTDARKVVEEFGDLVAIHDRLSDARAQASLLEPLPELDKTIKDACVTFEHLTEEKQGLPVYLGHIFLRLWQQKLLEIKELLHTLSLQITRVEDQKKEAATRAERWREKYLQLGGDKIENIKTELKHARADLDRVVQAAARYQGDAGKLGLSRTLEEKQFIENQSKAESAMAQIKTRTDEAMDQLGTISGKRDRYREEHLLLAEEIREMETRPDSNISVKFQQMRDELAKSLDMDRQELMFIGELIDIKDEERGWQGAVERALGGLRTTLAVPRDISSMVTRWLNTRHTGLHVRVQVLEPQETGTTQKAAAFKSDGYLKKLVWRTHPYREWLKKHLEKFDLSCVSDTAALDQTPFSMTRQGLVHLNPGRFEKKDQYKIDDRRQWCMGFSNKARLAVLKSDKQTLFLELNRMDKELERIKNDMEQVQAEKNLWEKLKNFGWHDIDAPSRRLKCQGLEQELEDLTRAGSDLKQAEARHQEAQIQVEQFQGELDTLHGEKGGIQKELETAQNSHDTCRDAAEQPLADSVKERLAGRVGAVTMDDLKRKSAIRQQNEGKLENELERQRNKKGNAEKKAIGIMSAFRTNEKWQALTVDWGSDIKSLPDYLEHLSQLEKEGLPHLVDQFVLRLNKHATQSLANISAKLASERDEILERIETINEVLRRTEFMAGSYLRLGAARERYPHVIDFENQLRQVLSQVTRNDHEVRYLKLAQVVEILDKASAPGTSGNLESQRLLDPRYQMSFYAEEIDAATREVRDVLRSSSGKSGGEKESFAGTIVAASLAYVLTPDGQDRPVYCTVFLDEAFSNTAEAVSRRVLRVFRELDVHINLITPYKNLNLARESARSLIIVEKDPEHHDSRFCEVTWEEIDRMNEERAQQLAAEAEALGIEIEPLGGEIP</sequence>
<dbReference type="eggNOG" id="COG4913">
    <property type="taxonomic scope" value="Bacteria"/>
</dbReference>
<evidence type="ECO:0000256" key="2">
    <source>
        <dbReference type="SAM" id="MobiDB-lite"/>
    </source>
</evidence>
<dbReference type="Proteomes" id="UP000005778">
    <property type="component" value="Chromosome"/>
</dbReference>
<dbReference type="Pfam" id="PF13558">
    <property type="entry name" value="SbcC_Walker_B"/>
    <property type="match status" value="1"/>
</dbReference>
<dbReference type="SUPFAM" id="SSF52540">
    <property type="entry name" value="P-loop containing nucleoside triphosphate hydrolases"/>
    <property type="match status" value="2"/>
</dbReference>
<dbReference type="HOGENOM" id="CLU_009013_0_0_7"/>
<dbReference type="STRING" id="879212.DespoDRAFT_02652"/>
<organism evidence="3 4">
    <name type="scientific">Desulfobacter postgatei 2ac9</name>
    <dbReference type="NCBI Taxonomy" id="879212"/>
    <lineage>
        <taxon>Bacteria</taxon>
        <taxon>Pseudomonadati</taxon>
        <taxon>Thermodesulfobacteriota</taxon>
        <taxon>Desulfobacteria</taxon>
        <taxon>Desulfobacterales</taxon>
        <taxon>Desulfobacteraceae</taxon>
        <taxon>Desulfobacter</taxon>
    </lineage>
</organism>
<reference evidence="3 4" key="2">
    <citation type="submission" date="2012-02" db="EMBL/GenBank/DDBJ databases">
        <title>Improved High-Quality Draft sequence of Desulfobacter postgatei 2ac9.</title>
        <authorList>
            <consortium name="US DOE Joint Genome Institute"/>
            <person name="Lucas S."/>
            <person name="Han J."/>
            <person name="Lapidus A."/>
            <person name="Cheng J.-F."/>
            <person name="Goodwin L."/>
            <person name="Pitluck S."/>
            <person name="Peters L."/>
            <person name="Ovchinnikova G."/>
            <person name="Held B."/>
            <person name="Detter J.C."/>
            <person name="Han C."/>
            <person name="Tapia R."/>
            <person name="Land M."/>
            <person name="Hauser L."/>
            <person name="Kyrpides N."/>
            <person name="Ivanova N."/>
            <person name="Pagani I."/>
            <person name="Orellana R."/>
            <person name="Lovley D."/>
            <person name="Woyke T."/>
        </authorList>
    </citation>
    <scope>NUCLEOTIDE SEQUENCE [LARGE SCALE GENOMIC DNA]</scope>
    <source>
        <strain evidence="3 4">2ac9</strain>
    </source>
</reference>
<keyword evidence="1" id="KW-0175">Coiled coil</keyword>
<feature type="coiled-coil region" evidence="1">
    <location>
        <begin position="654"/>
        <end position="749"/>
    </location>
</feature>
<feature type="coiled-coil region" evidence="1">
    <location>
        <begin position="342"/>
        <end position="391"/>
    </location>
</feature>
<name>I5B4T2_9BACT</name>